<evidence type="ECO:0000313" key="4">
    <source>
        <dbReference type="Proteomes" id="UP001162162"/>
    </source>
</evidence>
<name>A0AAV8YQ56_9CUCU</name>
<sequence>MQNIHGNKASRGRFYYGSMVKLPTIKLPTFDGTYNSWLEFTGSFTALVETISQGIAIWHQFQSGDFLQSYKCNQRLRRHFLLLLVHLVGFSQQIHVSCFFFLIYRIRQIGAGSDRCLMMPDPPDYRIRFSGLKSLNQSLSDIQKCYYLRSALEKDAVQVIKSMKYPRPITLMHGGFLIDMRIKIDNHKQAPRLRNRALGHTTTTEGPCQETHGSHGSQRRARLPQAFTRGVFTLPLRRRALSSNQDAGTGDGAPLTFRYTYHRFVAGGAASRNETRATSAAYLPFRRRAPSSNQDAGVRDGAPPPVLNTAALAALIH</sequence>
<keyword evidence="2" id="KW-0812">Transmembrane</keyword>
<dbReference type="AlphaFoldDB" id="A0AAV8YQ56"/>
<proteinExistence type="predicted"/>
<accession>A0AAV8YQ56</accession>
<comment type="caution">
    <text evidence="3">The sequence shown here is derived from an EMBL/GenBank/DDBJ whole genome shotgun (WGS) entry which is preliminary data.</text>
</comment>
<reference evidence="3" key="1">
    <citation type="journal article" date="2023" name="Insect Mol. Biol.">
        <title>Genome sequencing provides insights into the evolution of gene families encoding plant cell wall-degrading enzymes in longhorned beetles.</title>
        <authorList>
            <person name="Shin N.R."/>
            <person name="Okamura Y."/>
            <person name="Kirsch R."/>
            <person name="Pauchet Y."/>
        </authorList>
    </citation>
    <scope>NUCLEOTIDE SEQUENCE</scope>
    <source>
        <strain evidence="3">AMC_N1</strain>
    </source>
</reference>
<keyword evidence="2" id="KW-1133">Transmembrane helix</keyword>
<organism evidence="3 4">
    <name type="scientific">Aromia moschata</name>
    <dbReference type="NCBI Taxonomy" id="1265417"/>
    <lineage>
        <taxon>Eukaryota</taxon>
        <taxon>Metazoa</taxon>
        <taxon>Ecdysozoa</taxon>
        <taxon>Arthropoda</taxon>
        <taxon>Hexapoda</taxon>
        <taxon>Insecta</taxon>
        <taxon>Pterygota</taxon>
        <taxon>Neoptera</taxon>
        <taxon>Endopterygota</taxon>
        <taxon>Coleoptera</taxon>
        <taxon>Polyphaga</taxon>
        <taxon>Cucujiformia</taxon>
        <taxon>Chrysomeloidea</taxon>
        <taxon>Cerambycidae</taxon>
        <taxon>Cerambycinae</taxon>
        <taxon>Callichromatini</taxon>
        <taxon>Aromia</taxon>
    </lineage>
</organism>
<dbReference type="EMBL" id="JAPWTK010000056">
    <property type="protein sequence ID" value="KAJ8953435.1"/>
    <property type="molecule type" value="Genomic_DNA"/>
</dbReference>
<feature type="transmembrane region" description="Helical" evidence="2">
    <location>
        <begin position="80"/>
        <end position="104"/>
    </location>
</feature>
<feature type="region of interest" description="Disordered" evidence="1">
    <location>
        <begin position="281"/>
        <end position="304"/>
    </location>
</feature>
<keyword evidence="2" id="KW-0472">Membrane</keyword>
<gene>
    <name evidence="3" type="ORF">NQ318_023554</name>
</gene>
<feature type="region of interest" description="Disordered" evidence="1">
    <location>
        <begin position="199"/>
        <end position="222"/>
    </location>
</feature>
<keyword evidence="4" id="KW-1185">Reference proteome</keyword>
<evidence type="ECO:0000256" key="2">
    <source>
        <dbReference type="SAM" id="Phobius"/>
    </source>
</evidence>
<dbReference type="Proteomes" id="UP001162162">
    <property type="component" value="Unassembled WGS sequence"/>
</dbReference>
<protein>
    <submittedName>
        <fullName evidence="3">Uncharacterized protein</fullName>
    </submittedName>
</protein>
<evidence type="ECO:0000313" key="3">
    <source>
        <dbReference type="EMBL" id="KAJ8953435.1"/>
    </source>
</evidence>
<evidence type="ECO:0000256" key="1">
    <source>
        <dbReference type="SAM" id="MobiDB-lite"/>
    </source>
</evidence>